<comment type="caution">
    <text evidence="8">The sequence shown here is derived from an EMBL/GenBank/DDBJ whole genome shotgun (WGS) entry which is preliminary data.</text>
</comment>
<dbReference type="Pfam" id="PF00368">
    <property type="entry name" value="HMG-CoA_red"/>
    <property type="match status" value="1"/>
</dbReference>
<evidence type="ECO:0000256" key="5">
    <source>
        <dbReference type="PIRSR" id="PIRSR611554-2"/>
    </source>
</evidence>
<dbReference type="CDD" id="cd00827">
    <property type="entry name" value="init_cond_enzymes"/>
    <property type="match status" value="1"/>
</dbReference>
<protein>
    <submittedName>
        <fullName evidence="8">Hydroxymethylglutaryl-CoA synthase</fullName>
    </submittedName>
</protein>
<dbReference type="GO" id="GO:0004420">
    <property type="term" value="F:hydroxymethylglutaryl-CoA reductase (NADPH) activity"/>
    <property type="evidence" value="ECO:0007669"/>
    <property type="project" value="InterPro"/>
</dbReference>
<dbReference type="PANTHER" id="PTHR10572:SF24">
    <property type="entry name" value="3-HYDROXY-3-METHYLGLUTARYL-COENZYME A REDUCTASE"/>
    <property type="match status" value="1"/>
</dbReference>
<dbReference type="Gene3D" id="1.10.8.660">
    <property type="match status" value="1"/>
</dbReference>
<dbReference type="PROSITE" id="PS50065">
    <property type="entry name" value="HMG_COA_REDUCTASE_4"/>
    <property type="match status" value="1"/>
</dbReference>
<dbReference type="GO" id="GO:0015936">
    <property type="term" value="P:coenzyme A metabolic process"/>
    <property type="evidence" value="ECO:0007669"/>
    <property type="project" value="InterPro"/>
</dbReference>
<dbReference type="GO" id="GO:0004421">
    <property type="term" value="F:hydroxymethylglutaryl-CoA synthase activity"/>
    <property type="evidence" value="ECO:0007669"/>
    <property type="project" value="InterPro"/>
</dbReference>
<proteinExistence type="inferred from homology"/>
<dbReference type="Gene3D" id="3.90.770.10">
    <property type="entry name" value="3-hydroxy-3-methylglutaryl-coenzyme A Reductase, Chain A, domain 2"/>
    <property type="match status" value="2"/>
</dbReference>
<sequence>MKFYQLEPEARRKLLQDEGIALEQIDDAVLRRLDELSENVVGQLRLPLGVVQNLIVNGQKYWVPMAVEEPSVVAAANHGASIFARNGGVTASSDRQGIYGQIVLKVNNSFSLIELEKEFPHLVELANQKFSSLVRHGGGTRKITAVQKEDLLYLKVLVDPAEAMGANKTNSILEFLAAKLENYAGVDEKLFAILSNYPSQLATAKVKIDPQTIGGMQVAQRVALLGKIGIDDPYRAVTNNKGIMNGADAVLIATGNDYRAIEAATAVLANHDGQYRSLSKWTMQGSYLVGELTLPMAIGVVGGSIKARHDVQQSFAILGQKITSKTLAEIIVSVALANNLAALLAISTVGIQAGHMKLQARNVVAELTDNEHERKQLLAAMISEKNYSESHAKELLAKIMQVGIDQIGLFTPDKYVDMVDLANARKQDQNKFLVGIGQREMSVADITQDAVSMGINATLKFIDKIDKNKVGLLIFGTESSIDQSKSASLFVKTALKLKPEVRTFEVKEACFGLTASLMMARDFVRVHPEQTAIVIGSDIARYGVNTAGEVTQGAGSVAMLIKADPSILALNNGHSAYSEDINDFWRPNYSRTALVDGKYSTQVYLDFFKKTFTDYKKQKGLKTSDFDAITYHLPFTKMGLKANNIAIEGQDQATMIKLERSFAAAKQLSSRVGNIYTASLYMSLLSLLENGELPAGSLIGLFSYGSGAMAEFYSGKLVEGYEKQVDPTADQAMLDRRKKLTVKQYEDVFNTALLDPEDGLELTSDDEVGTWYFAGTKDHIRQYRVKE</sequence>
<dbReference type="Gene3D" id="3.40.47.10">
    <property type="match status" value="2"/>
</dbReference>
<feature type="binding site" evidence="5">
    <location>
        <position position="641"/>
    </location>
    <ligand>
        <name>(3S)-3-hydroxy-3-methylglutaryl-CoA</name>
        <dbReference type="ChEBI" id="CHEBI:43074"/>
    </ligand>
</feature>
<dbReference type="Pfam" id="PF08540">
    <property type="entry name" value="HMG_CoA_synt_C"/>
    <property type="match status" value="1"/>
</dbReference>
<dbReference type="SUPFAM" id="SSF56542">
    <property type="entry name" value="Substrate-binding domain of HMG-CoA reductase"/>
    <property type="match status" value="1"/>
</dbReference>
<feature type="active site" description="Proton donor/acceptor" evidence="4">
    <location>
        <position position="632"/>
    </location>
</feature>
<dbReference type="InterPro" id="IPR016039">
    <property type="entry name" value="Thiolase-like"/>
</dbReference>
<name>A0A4R6CV13_9LACO</name>
<dbReference type="EMBL" id="NKLP01000059">
    <property type="protein sequence ID" value="TDN32785.1"/>
    <property type="molecule type" value="Genomic_DNA"/>
</dbReference>
<dbReference type="InterPro" id="IPR009023">
    <property type="entry name" value="HMG_CoA_Rdtase_NAD(P)-bd_sf"/>
</dbReference>
<dbReference type="Pfam" id="PF01154">
    <property type="entry name" value="HMG_CoA_synt_N"/>
    <property type="match status" value="1"/>
</dbReference>
<dbReference type="InterPro" id="IPR002202">
    <property type="entry name" value="HMG_CoA_Rdtase"/>
</dbReference>
<dbReference type="SUPFAM" id="SSF53901">
    <property type="entry name" value="Thiolase-like"/>
    <property type="match status" value="2"/>
</dbReference>
<dbReference type="NCBIfam" id="TIGR01835">
    <property type="entry name" value="HMG-CoA-S_prok"/>
    <property type="match status" value="1"/>
</dbReference>
<evidence type="ECO:0000313" key="8">
    <source>
        <dbReference type="EMBL" id="TDN32785.1"/>
    </source>
</evidence>
<evidence type="ECO:0000256" key="2">
    <source>
        <dbReference type="ARBA" id="ARBA00007661"/>
    </source>
</evidence>
<dbReference type="PRINTS" id="PR00071">
    <property type="entry name" value="HMGCOARDTASE"/>
</dbReference>
<dbReference type="InterPro" id="IPR013528">
    <property type="entry name" value="HMG_CoA_synth_N"/>
</dbReference>
<feature type="binding site" evidence="5">
    <location>
        <position position="542"/>
    </location>
    <ligand>
        <name>(3S)-3-hydroxy-3-methylglutaryl-CoA</name>
        <dbReference type="ChEBI" id="CHEBI:43074"/>
    </ligand>
</feature>
<comment type="similarity">
    <text evidence="1">Belongs to the thiolase-like superfamily. HMG-CoA synthase family.</text>
</comment>
<dbReference type="Proteomes" id="UP000295195">
    <property type="component" value="Unassembled WGS sequence"/>
</dbReference>
<dbReference type="PANTHER" id="PTHR10572">
    <property type="entry name" value="3-HYDROXY-3-METHYLGLUTARYL-COENZYME A REDUCTASE"/>
    <property type="match status" value="1"/>
</dbReference>
<dbReference type="InterPro" id="IPR023074">
    <property type="entry name" value="HMG_CoA_Rdtase_cat_sf"/>
</dbReference>
<accession>A0A4R6CV13</accession>
<feature type="domain" description="Hydroxymethylglutaryl-coenzyme A synthase N-terminal" evidence="6">
    <location>
        <begin position="401"/>
        <end position="563"/>
    </location>
</feature>
<dbReference type="AlphaFoldDB" id="A0A4R6CV13"/>
<evidence type="ECO:0000313" key="9">
    <source>
        <dbReference type="Proteomes" id="UP000295195"/>
    </source>
</evidence>
<organism evidence="8 9">
    <name type="scientific">Lactobacillus crispatus</name>
    <dbReference type="NCBI Taxonomy" id="47770"/>
    <lineage>
        <taxon>Bacteria</taxon>
        <taxon>Bacillati</taxon>
        <taxon>Bacillota</taxon>
        <taxon>Bacilli</taxon>
        <taxon>Lactobacillales</taxon>
        <taxon>Lactobacillaceae</taxon>
        <taxon>Lactobacillus</taxon>
    </lineage>
</organism>
<comment type="similarity">
    <text evidence="2">Belongs to the HMG-CoA reductase family.</text>
</comment>
<keyword evidence="3" id="KW-0560">Oxidoreductase</keyword>
<evidence type="ECO:0000259" key="6">
    <source>
        <dbReference type="Pfam" id="PF01154"/>
    </source>
</evidence>
<dbReference type="NCBIfam" id="TIGR00532">
    <property type="entry name" value="HMG_CoA_R_NAD"/>
    <property type="match status" value="1"/>
</dbReference>
<dbReference type="InterPro" id="IPR013746">
    <property type="entry name" value="HMG_CoA_synt_C_dom"/>
</dbReference>
<feature type="binding site" evidence="5">
    <location>
        <position position="428"/>
    </location>
    <ligand>
        <name>(3S)-3-hydroxy-3-methylglutaryl-CoA</name>
        <dbReference type="ChEBI" id="CHEBI:43074"/>
    </ligand>
</feature>
<evidence type="ECO:0000256" key="4">
    <source>
        <dbReference type="PIRSR" id="PIRSR611554-1"/>
    </source>
</evidence>
<feature type="active site" description="Proton donor/acceptor" evidence="4">
    <location>
        <position position="478"/>
    </location>
</feature>
<feature type="domain" description="Hydroxymethylglutaryl-coenzyme A synthase C-terminal" evidence="7">
    <location>
        <begin position="663"/>
        <end position="750"/>
    </location>
</feature>
<evidence type="ECO:0000259" key="7">
    <source>
        <dbReference type="Pfam" id="PF08540"/>
    </source>
</evidence>
<dbReference type="GO" id="GO:0006084">
    <property type="term" value="P:acetyl-CoA metabolic process"/>
    <property type="evidence" value="ECO:0007669"/>
    <property type="project" value="InterPro"/>
</dbReference>
<dbReference type="CDD" id="cd00644">
    <property type="entry name" value="HMG-CoA_reductase_classII"/>
    <property type="match status" value="1"/>
</dbReference>
<dbReference type="SUPFAM" id="SSF55035">
    <property type="entry name" value="NAD-binding domain of HMG-CoA reductase"/>
    <property type="match status" value="1"/>
</dbReference>
<gene>
    <name evidence="8" type="ORF">CEE75_03560</name>
</gene>
<evidence type="ECO:0000256" key="3">
    <source>
        <dbReference type="ARBA" id="ARBA00023002"/>
    </source>
</evidence>
<dbReference type="InterPro" id="IPR009029">
    <property type="entry name" value="HMG_CoA_Rdtase_sub-bd_dom_sf"/>
</dbReference>
<dbReference type="InterPro" id="IPR004553">
    <property type="entry name" value="HMG_CoA_Rdtase_bac-typ"/>
</dbReference>
<feature type="active site" description="Acyl-thioester intermediate" evidence="4">
    <location>
        <position position="510"/>
    </location>
</feature>
<dbReference type="InterPro" id="IPR011554">
    <property type="entry name" value="HMG_CoA_synthase_prok"/>
</dbReference>
<feature type="binding site" evidence="5">
    <location>
        <position position="674"/>
    </location>
    <ligand>
        <name>(3S)-3-hydroxy-3-methylglutaryl-CoA</name>
        <dbReference type="ChEBI" id="CHEBI:43074"/>
    </ligand>
</feature>
<reference evidence="8 9" key="1">
    <citation type="submission" date="2017-06" db="EMBL/GenBank/DDBJ databases">
        <authorList>
            <person name="Swanenburg J."/>
            <person name="Kort R."/>
        </authorList>
    </citation>
    <scope>NUCLEOTIDE SEQUENCE [LARGE SCALE GENOMIC DNA]</scope>
    <source>
        <strain evidence="8 9">RL05</strain>
    </source>
</reference>
<evidence type="ECO:0000256" key="1">
    <source>
        <dbReference type="ARBA" id="ARBA00007061"/>
    </source>
</evidence>